<dbReference type="InterPro" id="IPR033885">
    <property type="entry name" value="AlkB/XylM"/>
</dbReference>
<evidence type="ECO:0000256" key="1">
    <source>
        <dbReference type="ARBA" id="ARBA00004429"/>
    </source>
</evidence>
<sequence>MTHYLKHSLILVVMPTFAILATVVPMWGLAGALALVAYQIAVDVATPRELAVPEYRHPWLINAVPYVHIPTSAFALLMLAWMAAPGDLLGIGQLLDGLGLDSLLGASLATRSEPAGWGSLVAAAVTLGFVMSTNTIAAHELVHRTASPFAVWLGRWILATVGDAQYSITHVYVHHLHVGTPHDPSTAKRGENLYAFALRSVRGQYRDAWQIEMRRLRERPWLLRALTNKVTTGVAMSGLIALAFYAAAGWRGVAAFAMVAATSKFLLEAVEYIQHYGLVRTPGGKIESHHSWECSSRAASHIMYNLPRHAHHHLDARLPYSALKPTAEAPDLPYGYVAHILLSMAPPLWRRFAAPRLARWDAELASPAERELAQQANRDSRLPSYAALAPAERP</sequence>
<keyword evidence="11 13" id="KW-0472">Membrane</keyword>
<evidence type="ECO:0000256" key="2">
    <source>
        <dbReference type="ARBA" id="ARBA00010823"/>
    </source>
</evidence>
<evidence type="ECO:0000259" key="14">
    <source>
        <dbReference type="Pfam" id="PF00487"/>
    </source>
</evidence>
<keyword evidence="8" id="KW-0560">Oxidoreductase</keyword>
<dbReference type="EMBL" id="CP136336">
    <property type="protein sequence ID" value="WOB09411.1"/>
    <property type="molecule type" value="Genomic_DNA"/>
</dbReference>
<keyword evidence="7 13" id="KW-1133">Transmembrane helix</keyword>
<dbReference type="Pfam" id="PF00487">
    <property type="entry name" value="FA_desaturase"/>
    <property type="match status" value="1"/>
</dbReference>
<accession>A0ABZ0CY26</accession>
<keyword evidence="16" id="KW-1185">Reference proteome</keyword>
<evidence type="ECO:0000256" key="3">
    <source>
        <dbReference type="ARBA" id="ARBA00022475"/>
    </source>
</evidence>
<feature type="transmembrane region" description="Helical" evidence="13">
    <location>
        <begin position="221"/>
        <end position="247"/>
    </location>
</feature>
<evidence type="ECO:0000256" key="10">
    <source>
        <dbReference type="ARBA" id="ARBA00023033"/>
    </source>
</evidence>
<dbReference type="Proteomes" id="UP001303946">
    <property type="component" value="Chromosome"/>
</dbReference>
<name>A0ABZ0CY26_9BURK</name>
<feature type="transmembrane region" description="Helical" evidence="13">
    <location>
        <begin position="117"/>
        <end position="137"/>
    </location>
</feature>
<dbReference type="PANTHER" id="PTHR38674">
    <property type="entry name" value="ALKANE 1-MONOOXYGENASE 1"/>
    <property type="match status" value="1"/>
</dbReference>
<comment type="subcellular location">
    <subcellularLocation>
        <location evidence="1">Cell inner membrane</location>
        <topology evidence="1">Multi-pass membrane protein</topology>
    </subcellularLocation>
</comment>
<feature type="transmembrane region" description="Helical" evidence="13">
    <location>
        <begin position="59"/>
        <end position="84"/>
    </location>
</feature>
<evidence type="ECO:0000256" key="8">
    <source>
        <dbReference type="ARBA" id="ARBA00023002"/>
    </source>
</evidence>
<evidence type="ECO:0000256" key="6">
    <source>
        <dbReference type="ARBA" id="ARBA00022723"/>
    </source>
</evidence>
<keyword evidence="9" id="KW-0408">Iron</keyword>
<evidence type="ECO:0000256" key="13">
    <source>
        <dbReference type="SAM" id="Phobius"/>
    </source>
</evidence>
<gene>
    <name evidence="15" type="ORF">RXV79_04950</name>
</gene>
<keyword evidence="3" id="KW-1003">Cell membrane</keyword>
<feature type="transmembrane region" description="Helical" evidence="13">
    <location>
        <begin position="12"/>
        <end position="38"/>
    </location>
</feature>
<evidence type="ECO:0000256" key="9">
    <source>
        <dbReference type="ARBA" id="ARBA00023004"/>
    </source>
</evidence>
<evidence type="ECO:0000313" key="16">
    <source>
        <dbReference type="Proteomes" id="UP001303946"/>
    </source>
</evidence>
<evidence type="ECO:0000313" key="15">
    <source>
        <dbReference type="EMBL" id="WOB09411.1"/>
    </source>
</evidence>
<feature type="region of interest" description="Disordered" evidence="12">
    <location>
        <begin position="368"/>
        <end position="394"/>
    </location>
</feature>
<feature type="domain" description="Fatty acid desaturase" evidence="14">
    <location>
        <begin position="116"/>
        <end position="339"/>
    </location>
</feature>
<dbReference type="RefSeq" id="WP_316702365.1">
    <property type="nucleotide sequence ID" value="NZ_CP136336.1"/>
</dbReference>
<protein>
    <submittedName>
        <fullName evidence="15">Alkane 1-monooxygenase</fullName>
    </submittedName>
</protein>
<keyword evidence="5 13" id="KW-0812">Transmembrane</keyword>
<evidence type="ECO:0000256" key="11">
    <source>
        <dbReference type="ARBA" id="ARBA00023136"/>
    </source>
</evidence>
<evidence type="ECO:0000256" key="12">
    <source>
        <dbReference type="SAM" id="MobiDB-lite"/>
    </source>
</evidence>
<evidence type="ECO:0000256" key="5">
    <source>
        <dbReference type="ARBA" id="ARBA00022692"/>
    </source>
</evidence>
<dbReference type="InterPro" id="IPR005804">
    <property type="entry name" value="FA_desaturase_dom"/>
</dbReference>
<organism evidence="15 16">
    <name type="scientific">Piscinibacter gummiphilus</name>
    <dbReference type="NCBI Taxonomy" id="946333"/>
    <lineage>
        <taxon>Bacteria</taxon>
        <taxon>Pseudomonadati</taxon>
        <taxon>Pseudomonadota</taxon>
        <taxon>Betaproteobacteria</taxon>
        <taxon>Burkholderiales</taxon>
        <taxon>Sphaerotilaceae</taxon>
        <taxon>Piscinibacter</taxon>
    </lineage>
</organism>
<evidence type="ECO:0000256" key="4">
    <source>
        <dbReference type="ARBA" id="ARBA00022519"/>
    </source>
</evidence>
<keyword evidence="10" id="KW-0503">Monooxygenase</keyword>
<reference evidence="15 16" key="1">
    <citation type="submission" date="2023-10" db="EMBL/GenBank/DDBJ databases">
        <title>Bacteria for the degradation of biodegradable plastic PBAT(Polybutylene adipate terephthalate).</title>
        <authorList>
            <person name="Weon H.-Y."/>
            <person name="Yeon J."/>
        </authorList>
    </citation>
    <scope>NUCLEOTIDE SEQUENCE [LARGE SCALE GENOMIC DNA]</scope>
    <source>
        <strain evidence="15 16">SBD 7-3</strain>
    </source>
</reference>
<comment type="similarity">
    <text evidence="2">Belongs to the fatty acid desaturase type 1 family. AlkB subfamily.</text>
</comment>
<proteinExistence type="inferred from homology"/>
<dbReference type="PANTHER" id="PTHR38674:SF1">
    <property type="entry name" value="ALKANE 1-MONOOXYGENASE 1"/>
    <property type="match status" value="1"/>
</dbReference>
<keyword evidence="4" id="KW-0997">Cell inner membrane</keyword>
<keyword evidence="6" id="KW-0479">Metal-binding</keyword>
<dbReference type="CDD" id="cd03512">
    <property type="entry name" value="Alkane-hydroxylase"/>
    <property type="match status" value="1"/>
</dbReference>
<evidence type="ECO:0000256" key="7">
    <source>
        <dbReference type="ARBA" id="ARBA00022989"/>
    </source>
</evidence>